<comment type="caution">
    <text evidence="1">The sequence shown here is derived from an EMBL/GenBank/DDBJ whole genome shotgun (WGS) entry which is preliminary data.</text>
</comment>
<evidence type="ECO:0000313" key="2">
    <source>
        <dbReference type="Proteomes" id="UP000752696"/>
    </source>
</evidence>
<dbReference type="AlphaFoldDB" id="A0A6V7H7N8"/>
<sequence length="43" mass="4622">TIVIRTTLEGVIFALAHSILTSQFLKSDIDSGTSIFLAMAALR</sequence>
<gene>
    <name evidence="1" type="ORF">MHI_LOCUS560617</name>
</gene>
<feature type="non-terminal residue" evidence="1">
    <location>
        <position position="1"/>
    </location>
</feature>
<dbReference type="EMBL" id="CAJDYZ010008467">
    <property type="protein sequence ID" value="CAD1475402.1"/>
    <property type="molecule type" value="Genomic_DNA"/>
</dbReference>
<accession>A0A6V7H7N8</accession>
<reference evidence="1" key="1">
    <citation type="submission" date="2020-07" db="EMBL/GenBank/DDBJ databases">
        <authorList>
            <person name="Nazaruddin N."/>
        </authorList>
    </citation>
    <scope>NUCLEOTIDE SEQUENCE</scope>
</reference>
<proteinExistence type="predicted"/>
<protein>
    <submittedName>
        <fullName evidence="1">Uncharacterized protein</fullName>
    </submittedName>
</protein>
<keyword evidence="2" id="KW-1185">Reference proteome</keyword>
<organism evidence="1 2">
    <name type="scientific">Heterotrigona itama</name>
    <dbReference type="NCBI Taxonomy" id="395501"/>
    <lineage>
        <taxon>Eukaryota</taxon>
        <taxon>Metazoa</taxon>
        <taxon>Ecdysozoa</taxon>
        <taxon>Arthropoda</taxon>
        <taxon>Hexapoda</taxon>
        <taxon>Insecta</taxon>
        <taxon>Pterygota</taxon>
        <taxon>Neoptera</taxon>
        <taxon>Endopterygota</taxon>
        <taxon>Hymenoptera</taxon>
        <taxon>Apocrita</taxon>
        <taxon>Aculeata</taxon>
        <taxon>Apoidea</taxon>
        <taxon>Anthophila</taxon>
        <taxon>Apidae</taxon>
        <taxon>Heterotrigona</taxon>
    </lineage>
</organism>
<evidence type="ECO:0000313" key="1">
    <source>
        <dbReference type="EMBL" id="CAD1475402.1"/>
    </source>
</evidence>
<name>A0A6V7H7N8_9HYME</name>
<dbReference type="Proteomes" id="UP000752696">
    <property type="component" value="Unassembled WGS sequence"/>
</dbReference>